<sequence length="804" mass="87501">MDAAPPPHGQPIDEVQPYEPLNTDLTRPVIVFVEDEADLVTMATTYLRRDGFQVVPAMDARTAVATLREHPADLMVLDLGLPDGNGLNLLREVRAGRHLPVIILTGWSSERDRVVGLELGADDYVVKPFSLPELAARIRAVLRRSRAPKADAVIRHGALAVDTDSHEVTANGQLIELPPAGVQAAGPPRHRATPGVHPRPTPGRGVGLGERAPGPVGGRRTHLPAAPQAHRCRGGPAAHRHRARRRLPAGPMTGVYAGLDYRRLFQHLPSPYLLMTADFTIVTVNNAYARATMIDPDAVAGRPMFEVFPDNPDDPNADGVGNLRRSLQTVVDTGRPDTMALQRYDIRAPDGGFVVRYWSPVNSPILDDAGRVMLIVHRVQDVTELINLREQDRERTAAQLQQMEADLYTRAREVQEANQQLREANAALAAATEELRAQQRAKDHFIATLSHELRNPLASASAALDVLGLDIAGHQAHQVLQRQLTALSRLTDDLLDAARVTTGNLHATRYPLDLRALVHAAMDDLPTHLARPAVTLPDEPVMIDGDPVRLGQMLTNLLDNARKHSEDNAVVTVELAVHNGRAVLRVRDTGPGFDPVLADTLFDPFTRVDTGTRTPSGLGLGLAIVRGIVELHQGEVRAHSAGPGTGATFTVRIPLTTKAVPPTADRPVHQALRMLLVDDNTDLAEMYAIMLRRRGDTVTVATTAHDALAIAESTPFDVILCDLALGEDIDGYEIARRLRQDTLHRHTLLVAVSGFNQDTDLRRSHAAGFDAHFAKPLDLADFDALLARDGGGTRALPTEPQPRR</sequence>
<dbReference type="PROSITE" id="PS50109">
    <property type="entry name" value="HIS_KIN"/>
    <property type="match status" value="1"/>
</dbReference>
<organism evidence="12 13">
    <name type="scientific">Nocardia tenerifensis</name>
    <dbReference type="NCBI Taxonomy" id="228006"/>
    <lineage>
        <taxon>Bacteria</taxon>
        <taxon>Bacillati</taxon>
        <taxon>Actinomycetota</taxon>
        <taxon>Actinomycetes</taxon>
        <taxon>Mycobacteriales</taxon>
        <taxon>Nocardiaceae</taxon>
        <taxon>Nocardia</taxon>
    </lineage>
</organism>
<keyword evidence="8" id="KW-0175">Coiled coil</keyword>
<feature type="modified residue" description="4-aspartylphosphate" evidence="7">
    <location>
        <position position="78"/>
    </location>
</feature>
<dbReference type="GO" id="GO:0000155">
    <property type="term" value="F:phosphorelay sensor kinase activity"/>
    <property type="evidence" value="ECO:0007669"/>
    <property type="project" value="InterPro"/>
</dbReference>
<proteinExistence type="predicted"/>
<evidence type="ECO:0000256" key="4">
    <source>
        <dbReference type="ARBA" id="ARBA00022553"/>
    </source>
</evidence>
<evidence type="ECO:0000256" key="9">
    <source>
        <dbReference type="SAM" id="MobiDB-lite"/>
    </source>
</evidence>
<gene>
    <name evidence="12" type="ORF">DFR70_102786</name>
</gene>
<feature type="domain" description="Response regulatory" evidence="11">
    <location>
        <begin position="673"/>
        <end position="790"/>
    </location>
</feature>
<dbReference type="PANTHER" id="PTHR43547:SF2">
    <property type="entry name" value="HYBRID SIGNAL TRANSDUCTION HISTIDINE KINASE C"/>
    <property type="match status" value="1"/>
</dbReference>
<dbReference type="SMART" id="SM00388">
    <property type="entry name" value="HisKA"/>
    <property type="match status" value="1"/>
</dbReference>
<dbReference type="Pfam" id="PF02518">
    <property type="entry name" value="HATPase_c"/>
    <property type="match status" value="1"/>
</dbReference>
<evidence type="ECO:0000256" key="7">
    <source>
        <dbReference type="PROSITE-ProRule" id="PRU00169"/>
    </source>
</evidence>
<evidence type="ECO:0000259" key="11">
    <source>
        <dbReference type="PROSITE" id="PS50110"/>
    </source>
</evidence>
<feature type="compositionally biased region" description="Basic residues" evidence="9">
    <location>
        <begin position="230"/>
        <end position="245"/>
    </location>
</feature>
<feature type="modified residue" description="4-aspartylphosphate" evidence="7">
    <location>
        <position position="722"/>
    </location>
</feature>
<dbReference type="Proteomes" id="UP000247569">
    <property type="component" value="Unassembled WGS sequence"/>
</dbReference>
<keyword evidence="4 7" id="KW-0597">Phosphoprotein</keyword>
<dbReference type="NCBIfam" id="TIGR00229">
    <property type="entry name" value="sensory_box"/>
    <property type="match status" value="1"/>
</dbReference>
<dbReference type="AlphaFoldDB" id="A0A318KDE5"/>
<protein>
    <recommendedName>
        <fullName evidence="3">histidine kinase</fullName>
        <ecNumber evidence="3">2.7.13.3</ecNumber>
    </recommendedName>
</protein>
<evidence type="ECO:0000256" key="6">
    <source>
        <dbReference type="ARBA" id="ARBA00023012"/>
    </source>
</evidence>
<accession>A0A318KDE5</accession>
<keyword evidence="5" id="KW-0418">Kinase</keyword>
<dbReference type="InterPro" id="IPR004358">
    <property type="entry name" value="Sig_transdc_His_kin-like_C"/>
</dbReference>
<evidence type="ECO:0000256" key="1">
    <source>
        <dbReference type="ARBA" id="ARBA00000085"/>
    </source>
</evidence>
<feature type="domain" description="Histidine kinase" evidence="10">
    <location>
        <begin position="448"/>
        <end position="657"/>
    </location>
</feature>
<evidence type="ECO:0000256" key="8">
    <source>
        <dbReference type="SAM" id="Coils"/>
    </source>
</evidence>
<evidence type="ECO:0000256" key="3">
    <source>
        <dbReference type="ARBA" id="ARBA00012438"/>
    </source>
</evidence>
<dbReference type="GO" id="GO:0005886">
    <property type="term" value="C:plasma membrane"/>
    <property type="evidence" value="ECO:0007669"/>
    <property type="project" value="UniProtKB-SubCell"/>
</dbReference>
<feature type="domain" description="Response regulatory" evidence="11">
    <location>
        <begin position="29"/>
        <end position="142"/>
    </location>
</feature>
<dbReference type="EMBL" id="QJKF01000002">
    <property type="protein sequence ID" value="PXX69099.1"/>
    <property type="molecule type" value="Genomic_DNA"/>
</dbReference>
<dbReference type="Pfam" id="PF00072">
    <property type="entry name" value="Response_reg"/>
    <property type="match status" value="2"/>
</dbReference>
<name>A0A318KDE5_9NOCA</name>
<dbReference type="Gene3D" id="1.10.287.130">
    <property type="match status" value="1"/>
</dbReference>
<evidence type="ECO:0000259" key="10">
    <source>
        <dbReference type="PROSITE" id="PS50109"/>
    </source>
</evidence>
<feature type="region of interest" description="Disordered" evidence="9">
    <location>
        <begin position="183"/>
        <end position="245"/>
    </location>
</feature>
<dbReference type="InterPro" id="IPR005467">
    <property type="entry name" value="His_kinase_dom"/>
</dbReference>
<dbReference type="InterPro" id="IPR003661">
    <property type="entry name" value="HisK_dim/P_dom"/>
</dbReference>
<feature type="coiled-coil region" evidence="8">
    <location>
        <begin position="386"/>
        <end position="441"/>
    </location>
</feature>
<evidence type="ECO:0000256" key="5">
    <source>
        <dbReference type="ARBA" id="ARBA00022777"/>
    </source>
</evidence>
<dbReference type="Gene3D" id="3.40.50.2300">
    <property type="match status" value="2"/>
</dbReference>
<dbReference type="SMART" id="SM00387">
    <property type="entry name" value="HATPase_c"/>
    <property type="match status" value="1"/>
</dbReference>
<dbReference type="InterPro" id="IPR036890">
    <property type="entry name" value="HATPase_C_sf"/>
</dbReference>
<dbReference type="InterPro" id="IPR036097">
    <property type="entry name" value="HisK_dim/P_sf"/>
</dbReference>
<dbReference type="InterPro" id="IPR011006">
    <property type="entry name" value="CheY-like_superfamily"/>
</dbReference>
<dbReference type="CDD" id="cd00130">
    <property type="entry name" value="PAS"/>
    <property type="match status" value="1"/>
</dbReference>
<dbReference type="Gene3D" id="3.30.450.20">
    <property type="entry name" value="PAS domain"/>
    <property type="match status" value="1"/>
</dbReference>
<dbReference type="SUPFAM" id="SSF55785">
    <property type="entry name" value="PYP-like sensor domain (PAS domain)"/>
    <property type="match status" value="1"/>
</dbReference>
<dbReference type="InterPro" id="IPR000014">
    <property type="entry name" value="PAS"/>
</dbReference>
<dbReference type="InterPro" id="IPR035965">
    <property type="entry name" value="PAS-like_dom_sf"/>
</dbReference>
<dbReference type="PANTHER" id="PTHR43547">
    <property type="entry name" value="TWO-COMPONENT HISTIDINE KINASE"/>
    <property type="match status" value="1"/>
</dbReference>
<dbReference type="InterPro" id="IPR001789">
    <property type="entry name" value="Sig_transdc_resp-reg_receiver"/>
</dbReference>
<dbReference type="CDD" id="cd00082">
    <property type="entry name" value="HisKA"/>
    <property type="match status" value="1"/>
</dbReference>
<dbReference type="CDD" id="cd00075">
    <property type="entry name" value="HATPase"/>
    <property type="match status" value="1"/>
</dbReference>
<evidence type="ECO:0000256" key="2">
    <source>
        <dbReference type="ARBA" id="ARBA00004236"/>
    </source>
</evidence>
<reference evidence="12 13" key="1">
    <citation type="submission" date="2018-05" db="EMBL/GenBank/DDBJ databases">
        <title>Genomic Encyclopedia of Type Strains, Phase IV (KMG-IV): sequencing the most valuable type-strain genomes for metagenomic binning, comparative biology and taxonomic classification.</title>
        <authorList>
            <person name="Goeker M."/>
        </authorList>
    </citation>
    <scope>NUCLEOTIDE SEQUENCE [LARGE SCALE GENOMIC DNA]</scope>
    <source>
        <strain evidence="12 13">DSM 44704</strain>
    </source>
</reference>
<dbReference type="InterPro" id="IPR003594">
    <property type="entry name" value="HATPase_dom"/>
</dbReference>
<dbReference type="SUPFAM" id="SSF52172">
    <property type="entry name" value="CheY-like"/>
    <property type="match status" value="2"/>
</dbReference>
<dbReference type="RefSeq" id="WP_211336280.1">
    <property type="nucleotide sequence ID" value="NZ_QJKF01000002.1"/>
</dbReference>
<dbReference type="Pfam" id="PF00512">
    <property type="entry name" value="HisKA"/>
    <property type="match status" value="1"/>
</dbReference>
<comment type="catalytic activity">
    <reaction evidence="1">
        <text>ATP + protein L-histidine = ADP + protein N-phospho-L-histidine.</text>
        <dbReference type="EC" id="2.7.13.3"/>
    </reaction>
</comment>
<dbReference type="EC" id="2.7.13.3" evidence="3"/>
<dbReference type="SUPFAM" id="SSF47384">
    <property type="entry name" value="Homodimeric domain of signal transducing histidine kinase"/>
    <property type="match status" value="1"/>
</dbReference>
<keyword evidence="6" id="KW-0902">Two-component regulatory system</keyword>
<comment type="caution">
    <text evidence="12">The sequence shown here is derived from an EMBL/GenBank/DDBJ whole genome shotgun (WGS) entry which is preliminary data.</text>
</comment>
<dbReference type="PRINTS" id="PR00344">
    <property type="entry name" value="BCTRLSENSOR"/>
</dbReference>
<dbReference type="Pfam" id="PF08448">
    <property type="entry name" value="PAS_4"/>
    <property type="match status" value="1"/>
</dbReference>
<dbReference type="InterPro" id="IPR013656">
    <property type="entry name" value="PAS_4"/>
</dbReference>
<keyword evidence="13" id="KW-1185">Reference proteome</keyword>
<dbReference type="PROSITE" id="PS50110">
    <property type="entry name" value="RESPONSE_REGULATORY"/>
    <property type="match status" value="2"/>
</dbReference>
<dbReference type="Gene3D" id="3.30.565.10">
    <property type="entry name" value="Histidine kinase-like ATPase, C-terminal domain"/>
    <property type="match status" value="1"/>
</dbReference>
<dbReference type="SUPFAM" id="SSF55874">
    <property type="entry name" value="ATPase domain of HSP90 chaperone/DNA topoisomerase II/histidine kinase"/>
    <property type="match status" value="1"/>
</dbReference>
<keyword evidence="5" id="KW-0808">Transferase</keyword>
<evidence type="ECO:0000313" key="13">
    <source>
        <dbReference type="Proteomes" id="UP000247569"/>
    </source>
</evidence>
<dbReference type="SMART" id="SM00448">
    <property type="entry name" value="REC"/>
    <property type="match status" value="2"/>
</dbReference>
<evidence type="ECO:0000313" key="12">
    <source>
        <dbReference type="EMBL" id="PXX69099.1"/>
    </source>
</evidence>
<comment type="subcellular location">
    <subcellularLocation>
        <location evidence="2">Cell membrane</location>
    </subcellularLocation>
</comment>